<evidence type="ECO:0000313" key="3">
    <source>
        <dbReference type="Proteomes" id="UP001500305"/>
    </source>
</evidence>
<dbReference type="Proteomes" id="UP001500305">
    <property type="component" value="Unassembled WGS sequence"/>
</dbReference>
<proteinExistence type="predicted"/>
<name>A0ABP5Q788_9ACTN</name>
<evidence type="ECO:0000313" key="2">
    <source>
        <dbReference type="EMBL" id="GAA2227823.1"/>
    </source>
</evidence>
<gene>
    <name evidence="2" type="ORF">GCM10010430_04230</name>
</gene>
<feature type="compositionally biased region" description="Polar residues" evidence="1">
    <location>
        <begin position="89"/>
        <end position="104"/>
    </location>
</feature>
<comment type="caution">
    <text evidence="2">The sequence shown here is derived from an EMBL/GenBank/DDBJ whole genome shotgun (WGS) entry which is preliminary data.</text>
</comment>
<sequence length="126" mass="13445">MPGAAQFHRQTDQPLPGPVVNIAFEPTQGHSLGRHRGNGLRTGGVPLLLKPADPAVQRGHVGQQRLSKPGLGGDARPGHQRQGEQQQQTEYSDSTSVRRPTRTANPALCRHRPATAEGNDSAMPPA</sequence>
<reference evidence="3" key="1">
    <citation type="journal article" date="2019" name="Int. J. Syst. Evol. Microbiol.">
        <title>The Global Catalogue of Microorganisms (GCM) 10K type strain sequencing project: providing services to taxonomists for standard genome sequencing and annotation.</title>
        <authorList>
            <consortium name="The Broad Institute Genomics Platform"/>
            <consortium name="The Broad Institute Genome Sequencing Center for Infectious Disease"/>
            <person name="Wu L."/>
            <person name="Ma J."/>
        </authorList>
    </citation>
    <scope>NUCLEOTIDE SEQUENCE [LARGE SCALE GENOMIC DNA]</scope>
    <source>
        <strain evidence="3">JCM 7356</strain>
    </source>
</reference>
<accession>A0ABP5Q788</accession>
<keyword evidence="3" id="KW-1185">Reference proteome</keyword>
<evidence type="ECO:0000256" key="1">
    <source>
        <dbReference type="SAM" id="MobiDB-lite"/>
    </source>
</evidence>
<dbReference type="EMBL" id="BAAATR010000002">
    <property type="protein sequence ID" value="GAA2227823.1"/>
    <property type="molecule type" value="Genomic_DNA"/>
</dbReference>
<feature type="region of interest" description="Disordered" evidence="1">
    <location>
        <begin position="1"/>
        <end position="126"/>
    </location>
</feature>
<organism evidence="2 3">
    <name type="scientific">Kitasatospora cystarginea</name>
    <dbReference type="NCBI Taxonomy" id="58350"/>
    <lineage>
        <taxon>Bacteria</taxon>
        <taxon>Bacillati</taxon>
        <taxon>Actinomycetota</taxon>
        <taxon>Actinomycetes</taxon>
        <taxon>Kitasatosporales</taxon>
        <taxon>Streptomycetaceae</taxon>
        <taxon>Kitasatospora</taxon>
    </lineage>
</organism>
<protein>
    <submittedName>
        <fullName evidence="2">Uncharacterized protein</fullName>
    </submittedName>
</protein>